<evidence type="ECO:0000313" key="2">
    <source>
        <dbReference type="Proteomes" id="UP001060085"/>
    </source>
</evidence>
<proteinExistence type="predicted"/>
<organism evidence="1 2">
    <name type="scientific">Catharanthus roseus</name>
    <name type="common">Madagascar periwinkle</name>
    <name type="synonym">Vinca rosea</name>
    <dbReference type="NCBI Taxonomy" id="4058"/>
    <lineage>
        <taxon>Eukaryota</taxon>
        <taxon>Viridiplantae</taxon>
        <taxon>Streptophyta</taxon>
        <taxon>Embryophyta</taxon>
        <taxon>Tracheophyta</taxon>
        <taxon>Spermatophyta</taxon>
        <taxon>Magnoliopsida</taxon>
        <taxon>eudicotyledons</taxon>
        <taxon>Gunneridae</taxon>
        <taxon>Pentapetalae</taxon>
        <taxon>asterids</taxon>
        <taxon>lamiids</taxon>
        <taxon>Gentianales</taxon>
        <taxon>Apocynaceae</taxon>
        <taxon>Rauvolfioideae</taxon>
        <taxon>Vinceae</taxon>
        <taxon>Catharanthinae</taxon>
        <taxon>Catharanthus</taxon>
    </lineage>
</organism>
<gene>
    <name evidence="1" type="ORF">M9H77_05333</name>
</gene>
<reference evidence="2" key="1">
    <citation type="journal article" date="2023" name="Nat. Plants">
        <title>Single-cell RNA sequencing provides a high-resolution roadmap for understanding the multicellular compartmentation of specialized metabolism.</title>
        <authorList>
            <person name="Sun S."/>
            <person name="Shen X."/>
            <person name="Li Y."/>
            <person name="Li Y."/>
            <person name="Wang S."/>
            <person name="Li R."/>
            <person name="Zhang H."/>
            <person name="Shen G."/>
            <person name="Guo B."/>
            <person name="Wei J."/>
            <person name="Xu J."/>
            <person name="St-Pierre B."/>
            <person name="Chen S."/>
            <person name="Sun C."/>
        </authorList>
    </citation>
    <scope>NUCLEOTIDE SEQUENCE [LARGE SCALE GENOMIC DNA]</scope>
</reference>
<keyword evidence="2" id="KW-1185">Reference proteome</keyword>
<dbReference type="EMBL" id="CM044701">
    <property type="protein sequence ID" value="KAI5684105.1"/>
    <property type="molecule type" value="Genomic_DNA"/>
</dbReference>
<comment type="caution">
    <text evidence="1">The sequence shown here is derived from an EMBL/GenBank/DDBJ whole genome shotgun (WGS) entry which is preliminary data.</text>
</comment>
<evidence type="ECO:0000313" key="1">
    <source>
        <dbReference type="EMBL" id="KAI5684105.1"/>
    </source>
</evidence>
<sequence length="379" mass="42968">MMESMESSCVPPGFRFHPTDEELVGYYLRKKVASQKIDLDVIRDIDLYRIEPWDLQDKCRIGYEEQNEWYFFSHKDKKYPTGTRTNRATIAGFWKATGRDKAVYDKSKLIGMRKTLVFYKGRAPNGQKTDWIMHEYRLESEENGPPQEEGWVVCRAFKKRTTGQAKTVHETWDTSYFYDEPPTATTNNTTVNTTTATVVDHHPINIDYITRHHHHQPPPPPPNFLHQRRQNTNFLCKQEIESSENIINSFINASSDPFGQLPQLESPSMPLVKRQNSISLISDSSPEEEDGHLGGGSGSSSSSSKTAVTTDWRALDKFVASQLSHGDGVGVGGVDDSTEMGMLLMQSGREEHEGNKFMSELFLSSNSDCDIGICVFDHK</sequence>
<accession>A0ACC0CGT8</accession>
<dbReference type="Proteomes" id="UP001060085">
    <property type="component" value="Linkage Group LG01"/>
</dbReference>
<name>A0ACC0CGT8_CATRO</name>
<protein>
    <submittedName>
        <fullName evidence="1">Uncharacterized protein</fullName>
    </submittedName>
</protein>